<dbReference type="Gene3D" id="1.10.10.60">
    <property type="entry name" value="Homeodomain-like"/>
    <property type="match status" value="2"/>
</dbReference>
<proteinExistence type="predicted"/>
<dbReference type="InterPro" id="IPR018060">
    <property type="entry name" value="HTH_AraC"/>
</dbReference>
<dbReference type="Gene3D" id="3.30.450.20">
    <property type="entry name" value="PAS domain"/>
    <property type="match status" value="1"/>
</dbReference>
<dbReference type="EMBL" id="WHOA01000115">
    <property type="protein sequence ID" value="NOU73066.1"/>
    <property type="molecule type" value="Genomic_DNA"/>
</dbReference>
<gene>
    <name evidence="7" type="ORF">GC098_16845</name>
</gene>
<evidence type="ECO:0000256" key="2">
    <source>
        <dbReference type="ARBA" id="ARBA00023125"/>
    </source>
</evidence>
<evidence type="ECO:0000259" key="6">
    <source>
        <dbReference type="PROSITE" id="PS50887"/>
    </source>
</evidence>
<organism evidence="7 8">
    <name type="scientific">Paenibacillus phytorum</name>
    <dbReference type="NCBI Taxonomy" id="2654977"/>
    <lineage>
        <taxon>Bacteria</taxon>
        <taxon>Bacillati</taxon>
        <taxon>Bacillota</taxon>
        <taxon>Bacilli</taxon>
        <taxon>Bacillales</taxon>
        <taxon>Paenibacillaceae</taxon>
        <taxon>Paenibacillus</taxon>
    </lineage>
</organism>
<reference evidence="7 8" key="1">
    <citation type="submission" date="2019-10" db="EMBL/GenBank/DDBJ databases">
        <title>Description of Paenibacillus terrestris sp. nov.</title>
        <authorList>
            <person name="Carlier A."/>
            <person name="Qi S."/>
        </authorList>
    </citation>
    <scope>NUCLEOTIDE SEQUENCE [LARGE SCALE GENOMIC DNA]</scope>
    <source>
        <strain evidence="7 8">LMG 31458</strain>
    </source>
</reference>
<keyword evidence="4" id="KW-0812">Transmembrane</keyword>
<evidence type="ECO:0000313" key="7">
    <source>
        <dbReference type="EMBL" id="NOU73066.1"/>
    </source>
</evidence>
<keyword evidence="3" id="KW-0804">Transcription</keyword>
<keyword evidence="2" id="KW-0238">DNA-binding</keyword>
<feature type="domain" description="GGDEF" evidence="6">
    <location>
        <begin position="481"/>
        <end position="610"/>
    </location>
</feature>
<keyword evidence="8" id="KW-1185">Reference proteome</keyword>
<dbReference type="InterPro" id="IPR009057">
    <property type="entry name" value="Homeodomain-like_sf"/>
</dbReference>
<sequence length="841" mass="95889">MICLFGRFVGKRAEWRKTISNRFFLFYNDLRCNYSNWGANYMQGRLKGWKQLAADRRKSVFLTLIISYMIILLLPVTLGGFFYTRIEAIMIENANSSNTAMLEQVKRTIDSRMKEIDQLTQQIAFHPKLLRMLDQRGDGDAQQNLTSFIDFMGDMSRYSKVNSFIADSYVYFNNSDIVLSPKMKTDSHTLYQGIYNYQNLTYDQYKKQILLPYHSRFFNPSEEMTDGQGNSIRMITYVQSLPIGEKEHVAGAFVILINEKQITEMLANIQGIGDETVFILDADGTVLMSTAESDQENGEIISYLKKLGGGLSGKGSLEYAGTGQVKGQGQGLASDMMVAYTTSSQNGWTYVSVVHKAIVLSQVNAIKMWAITVVMICLAAGGVVCYYMAYRHYRPIRDLVHAVVRGGGTNSTAAFPKNEFELIKEKVHTLFEKEKDLETTLSRHALVVRTEFLSRLIRGHVDAAALTEQDLDFMNVHFESGLFAVLLLDIDDFSEFSQQNAEREWALMRFILSNVSVELLEHKSYLIEMERDRIAILVNLPAGDGCDTRMEAFVVNLKDMMEKRFKTKLSISVSDVHEGIERIQECYNEAVFAMAYKMIKGQNTVLYYEDVQKFGQSTYYYPMEMEVQLMNVARSGDFVNVEKILNRIYEVNFQSGGITPEMGKCLFFDMFSSVLKLLGSLNIARNLVFNDESDPVRIISKCATAEQMVDQIKRLYKQLCEVVQEERTDHGEQLYRKMTDYMQEHFHDSMLSLTMMADHFGMNASYLSAFYKNYSGRNVSDEMTEMRLNACKRLLAESTLTVSEIAQQVGYSSNIGLTRVFKKAEGITPGQYRSAMNHESG</sequence>
<feature type="transmembrane region" description="Helical" evidence="4">
    <location>
        <begin position="368"/>
        <end position="389"/>
    </location>
</feature>
<dbReference type="SUPFAM" id="SSF46689">
    <property type="entry name" value="Homeodomain-like"/>
    <property type="match status" value="1"/>
</dbReference>
<keyword evidence="4" id="KW-1133">Transmembrane helix</keyword>
<feature type="transmembrane region" description="Helical" evidence="4">
    <location>
        <begin position="60"/>
        <end position="83"/>
    </location>
</feature>
<evidence type="ECO:0000313" key="8">
    <source>
        <dbReference type="Proteomes" id="UP000616779"/>
    </source>
</evidence>
<keyword evidence="1" id="KW-0805">Transcription regulation</keyword>
<keyword evidence="4" id="KW-0472">Membrane</keyword>
<dbReference type="Pfam" id="PF12833">
    <property type="entry name" value="HTH_18"/>
    <property type="match status" value="1"/>
</dbReference>
<evidence type="ECO:0000256" key="1">
    <source>
        <dbReference type="ARBA" id="ARBA00023015"/>
    </source>
</evidence>
<evidence type="ECO:0000256" key="3">
    <source>
        <dbReference type="ARBA" id="ARBA00023163"/>
    </source>
</evidence>
<dbReference type="InterPro" id="IPR000160">
    <property type="entry name" value="GGDEF_dom"/>
</dbReference>
<evidence type="ECO:0000256" key="4">
    <source>
        <dbReference type="SAM" id="Phobius"/>
    </source>
</evidence>
<dbReference type="SMART" id="SM00342">
    <property type="entry name" value="HTH_ARAC"/>
    <property type="match status" value="1"/>
</dbReference>
<dbReference type="PANTHER" id="PTHR43280:SF2">
    <property type="entry name" value="HTH-TYPE TRANSCRIPTIONAL REGULATOR EXSA"/>
    <property type="match status" value="1"/>
</dbReference>
<accession>A0ABX1XYU0</accession>
<evidence type="ECO:0000259" key="5">
    <source>
        <dbReference type="PROSITE" id="PS01124"/>
    </source>
</evidence>
<dbReference type="Proteomes" id="UP000616779">
    <property type="component" value="Unassembled WGS sequence"/>
</dbReference>
<protein>
    <submittedName>
        <fullName evidence="7">Helix-turn-helix domain-containing protein</fullName>
    </submittedName>
</protein>
<dbReference type="PROSITE" id="PS01124">
    <property type="entry name" value="HTH_ARAC_FAMILY_2"/>
    <property type="match status" value="1"/>
</dbReference>
<name>A0ABX1XYU0_9BACL</name>
<feature type="domain" description="HTH araC/xylS-type" evidence="5">
    <location>
        <begin position="736"/>
        <end position="835"/>
    </location>
</feature>
<comment type="caution">
    <text evidence="7">The sequence shown here is derived from an EMBL/GenBank/DDBJ whole genome shotgun (WGS) entry which is preliminary data.</text>
</comment>
<dbReference type="PANTHER" id="PTHR43280">
    <property type="entry name" value="ARAC-FAMILY TRANSCRIPTIONAL REGULATOR"/>
    <property type="match status" value="1"/>
</dbReference>
<dbReference type="PROSITE" id="PS50887">
    <property type="entry name" value="GGDEF"/>
    <property type="match status" value="1"/>
</dbReference>